<dbReference type="PANTHER" id="PTHR33383:SF1">
    <property type="entry name" value="MEMBRANE PROTEIN INSERTION EFFICIENCY FACTOR-RELATED"/>
    <property type="match status" value="1"/>
</dbReference>
<reference evidence="4 5" key="1">
    <citation type="submission" date="2019-03" db="EMBL/GenBank/DDBJ databases">
        <title>Genomic Encyclopedia of Type Strains, Phase IV (KMG-IV): sequencing the most valuable type-strain genomes for metagenomic binning, comparative biology and taxonomic classification.</title>
        <authorList>
            <person name="Goeker M."/>
        </authorList>
    </citation>
    <scope>NUCLEOTIDE SEQUENCE [LARGE SCALE GENOMIC DNA]</scope>
    <source>
        <strain evidence="4 5">DSM 25964</strain>
    </source>
</reference>
<comment type="function">
    <text evidence="2">Could be involved in insertion of integral membrane proteins into the membrane.</text>
</comment>
<evidence type="ECO:0000256" key="2">
    <source>
        <dbReference type="HAMAP-Rule" id="MF_00386"/>
    </source>
</evidence>
<sequence>MTVSAASRIGIGLIRGYQLFVSPLLGHNCRFYPSCSQYAAEAMAVHGFLKGVFLAAKRIGKCAPWHPGGYDPVPPRSDNSGAYISEEGDR</sequence>
<protein>
    <recommendedName>
        <fullName evidence="2">Putative membrane protein insertion efficiency factor</fullName>
    </recommendedName>
</protein>
<dbReference type="RefSeq" id="WP_133958486.1">
    <property type="nucleotide sequence ID" value="NZ_SORI01000017.1"/>
</dbReference>
<proteinExistence type="inferred from homology"/>
<dbReference type="SMART" id="SM01234">
    <property type="entry name" value="Haemolytic"/>
    <property type="match status" value="1"/>
</dbReference>
<evidence type="ECO:0000313" key="5">
    <source>
        <dbReference type="Proteomes" id="UP000295066"/>
    </source>
</evidence>
<dbReference type="PANTHER" id="PTHR33383">
    <property type="entry name" value="MEMBRANE PROTEIN INSERTION EFFICIENCY FACTOR-RELATED"/>
    <property type="match status" value="1"/>
</dbReference>
<evidence type="ECO:0000256" key="1">
    <source>
        <dbReference type="ARBA" id="ARBA00022475"/>
    </source>
</evidence>
<name>A0A4V3HFY2_9BACT</name>
<comment type="subcellular location">
    <subcellularLocation>
        <location evidence="2">Cell membrane</location>
        <topology evidence="2">Peripheral membrane protein</topology>
        <orientation evidence="2">Cytoplasmic side</orientation>
    </subcellularLocation>
</comment>
<dbReference type="EMBL" id="SORI01000017">
    <property type="protein sequence ID" value="TDY56770.1"/>
    <property type="molecule type" value="Genomic_DNA"/>
</dbReference>
<accession>A0A4V3HFY2</accession>
<dbReference type="OrthoDB" id="9801753at2"/>
<keyword evidence="2" id="KW-0472">Membrane</keyword>
<organism evidence="4 5">
    <name type="scientific">Aminivibrio pyruvatiphilus</name>
    <dbReference type="NCBI Taxonomy" id="1005740"/>
    <lineage>
        <taxon>Bacteria</taxon>
        <taxon>Thermotogati</taxon>
        <taxon>Synergistota</taxon>
        <taxon>Synergistia</taxon>
        <taxon>Synergistales</taxon>
        <taxon>Aminobacteriaceae</taxon>
        <taxon>Aminivibrio</taxon>
    </lineage>
</organism>
<dbReference type="Pfam" id="PF01809">
    <property type="entry name" value="YidD"/>
    <property type="match status" value="1"/>
</dbReference>
<keyword evidence="1 2" id="KW-1003">Cell membrane</keyword>
<dbReference type="Proteomes" id="UP000295066">
    <property type="component" value="Unassembled WGS sequence"/>
</dbReference>
<dbReference type="GO" id="GO:0005886">
    <property type="term" value="C:plasma membrane"/>
    <property type="evidence" value="ECO:0007669"/>
    <property type="project" value="UniProtKB-SubCell"/>
</dbReference>
<dbReference type="NCBIfam" id="TIGR00278">
    <property type="entry name" value="membrane protein insertion efficiency factor YidD"/>
    <property type="match status" value="1"/>
</dbReference>
<dbReference type="HAMAP" id="MF_00386">
    <property type="entry name" value="UPF0161_YidD"/>
    <property type="match status" value="1"/>
</dbReference>
<comment type="similarity">
    <text evidence="2">Belongs to the UPF0161 family.</text>
</comment>
<dbReference type="InterPro" id="IPR002696">
    <property type="entry name" value="Membr_insert_effic_factor_YidD"/>
</dbReference>
<keyword evidence="5" id="KW-1185">Reference proteome</keyword>
<comment type="caution">
    <text evidence="4">The sequence shown here is derived from an EMBL/GenBank/DDBJ whole genome shotgun (WGS) entry which is preliminary data.</text>
</comment>
<evidence type="ECO:0000256" key="3">
    <source>
        <dbReference type="SAM" id="MobiDB-lite"/>
    </source>
</evidence>
<feature type="region of interest" description="Disordered" evidence="3">
    <location>
        <begin position="67"/>
        <end position="90"/>
    </location>
</feature>
<evidence type="ECO:0000313" key="4">
    <source>
        <dbReference type="EMBL" id="TDY56770.1"/>
    </source>
</evidence>
<gene>
    <name evidence="4" type="ORF">C8D99_11773</name>
</gene>
<dbReference type="AlphaFoldDB" id="A0A4V3HFY2"/>